<dbReference type="EMBL" id="AVOT02001106">
    <property type="protein sequence ID" value="MBW0465712.1"/>
    <property type="molecule type" value="Genomic_DNA"/>
</dbReference>
<gene>
    <name evidence="2" type="ORF">O181_005427</name>
</gene>
<dbReference type="PROSITE" id="PS50878">
    <property type="entry name" value="RT_POL"/>
    <property type="match status" value="1"/>
</dbReference>
<evidence type="ECO:0000313" key="2">
    <source>
        <dbReference type="EMBL" id="MBW0465712.1"/>
    </source>
</evidence>
<dbReference type="InterPro" id="IPR043128">
    <property type="entry name" value="Rev_trsase/Diguanyl_cyclase"/>
</dbReference>
<dbReference type="PANTHER" id="PTHR33064">
    <property type="entry name" value="POL PROTEIN"/>
    <property type="match status" value="1"/>
</dbReference>
<dbReference type="OrthoDB" id="1750432at2759"/>
<protein>
    <recommendedName>
        <fullName evidence="1">Reverse transcriptase domain-containing protein</fullName>
    </recommendedName>
</protein>
<organism evidence="2 3">
    <name type="scientific">Austropuccinia psidii MF-1</name>
    <dbReference type="NCBI Taxonomy" id="1389203"/>
    <lineage>
        <taxon>Eukaryota</taxon>
        <taxon>Fungi</taxon>
        <taxon>Dikarya</taxon>
        <taxon>Basidiomycota</taxon>
        <taxon>Pucciniomycotina</taxon>
        <taxon>Pucciniomycetes</taxon>
        <taxon>Pucciniales</taxon>
        <taxon>Sphaerophragmiaceae</taxon>
        <taxon>Austropuccinia</taxon>
    </lineage>
</organism>
<dbReference type="InterPro" id="IPR043502">
    <property type="entry name" value="DNA/RNA_pol_sf"/>
</dbReference>
<reference evidence="2" key="1">
    <citation type="submission" date="2021-03" db="EMBL/GenBank/DDBJ databases">
        <title>Draft genome sequence of rust myrtle Austropuccinia psidii MF-1, a brazilian biotype.</title>
        <authorList>
            <person name="Quecine M.C."/>
            <person name="Pachon D.M.R."/>
            <person name="Bonatelli M.L."/>
            <person name="Correr F.H."/>
            <person name="Franceschini L.M."/>
            <person name="Leite T.F."/>
            <person name="Margarido G.R.A."/>
            <person name="Almeida C.A."/>
            <person name="Ferrarezi J.A."/>
            <person name="Labate C.A."/>
        </authorList>
    </citation>
    <scope>NUCLEOTIDE SEQUENCE</scope>
    <source>
        <strain evidence="2">MF-1</strain>
    </source>
</reference>
<dbReference type="AlphaFoldDB" id="A0A9Q3BI32"/>
<dbReference type="InterPro" id="IPR000477">
    <property type="entry name" value="RT_dom"/>
</dbReference>
<dbReference type="Gene3D" id="3.30.70.270">
    <property type="match status" value="1"/>
</dbReference>
<evidence type="ECO:0000313" key="3">
    <source>
        <dbReference type="Proteomes" id="UP000765509"/>
    </source>
</evidence>
<dbReference type="Pfam" id="PF00078">
    <property type="entry name" value="RVT_1"/>
    <property type="match status" value="1"/>
</dbReference>
<keyword evidence="3" id="KW-1185">Reference proteome</keyword>
<sequence>MGIYEYTRMPFGIKNAPALFQRMMDTIIQEEILESWMVVYLDDIIIYSETWEDHVQYIDRVPSTFTPIHLKMSPRKCNFCQQELLALGCKVAGLILAIDHNKVAALLQKPVPNDIKERKSFCGFSS</sequence>
<dbReference type="PANTHER" id="PTHR33064:SF37">
    <property type="entry name" value="RIBONUCLEASE H"/>
    <property type="match status" value="1"/>
</dbReference>
<name>A0A9Q3BI32_9BASI</name>
<evidence type="ECO:0000259" key="1">
    <source>
        <dbReference type="PROSITE" id="PS50878"/>
    </source>
</evidence>
<dbReference type="Proteomes" id="UP000765509">
    <property type="component" value="Unassembled WGS sequence"/>
</dbReference>
<comment type="caution">
    <text evidence="2">The sequence shown here is derived from an EMBL/GenBank/DDBJ whole genome shotgun (WGS) entry which is preliminary data.</text>
</comment>
<accession>A0A9Q3BI32</accession>
<proteinExistence type="predicted"/>
<dbReference type="InterPro" id="IPR051320">
    <property type="entry name" value="Viral_Replic_Matur_Polypro"/>
</dbReference>
<dbReference type="CDD" id="cd01647">
    <property type="entry name" value="RT_LTR"/>
    <property type="match status" value="1"/>
</dbReference>
<dbReference type="SUPFAM" id="SSF56672">
    <property type="entry name" value="DNA/RNA polymerases"/>
    <property type="match status" value="1"/>
</dbReference>
<feature type="domain" description="Reverse transcriptase" evidence="1">
    <location>
        <begin position="1"/>
        <end position="91"/>
    </location>
</feature>